<evidence type="ECO:0000256" key="4">
    <source>
        <dbReference type="ARBA" id="ARBA00013081"/>
    </source>
</evidence>
<keyword evidence="9" id="KW-1185">Reference proteome</keyword>
<proteinExistence type="inferred from homology"/>
<dbReference type="InterPro" id="IPR001932">
    <property type="entry name" value="PPM-type_phosphatase-like_dom"/>
</dbReference>
<gene>
    <name evidence="8" type="ORF">Tco025E_00990</name>
</gene>
<dbReference type="InterPro" id="IPR015655">
    <property type="entry name" value="PP2C"/>
</dbReference>
<feature type="region of interest" description="Disordered" evidence="6">
    <location>
        <begin position="1"/>
        <end position="27"/>
    </location>
</feature>
<dbReference type="InterPro" id="IPR036457">
    <property type="entry name" value="PPM-type-like_dom_sf"/>
</dbReference>
<feature type="domain" description="PPM-type phosphatase" evidence="7">
    <location>
        <begin position="241"/>
        <end position="765"/>
    </location>
</feature>
<dbReference type="PANTHER" id="PTHR13832">
    <property type="entry name" value="PROTEIN PHOSPHATASE 2C"/>
    <property type="match status" value="1"/>
</dbReference>
<dbReference type="SMART" id="SM00332">
    <property type="entry name" value="PP2Cc"/>
    <property type="match status" value="1"/>
</dbReference>
<evidence type="ECO:0000313" key="8">
    <source>
        <dbReference type="EMBL" id="RNF26756.1"/>
    </source>
</evidence>
<comment type="caution">
    <text evidence="8">The sequence shown here is derived from an EMBL/GenBank/DDBJ whole genome shotgun (WGS) entry which is preliminary data.</text>
</comment>
<dbReference type="PROSITE" id="PS51746">
    <property type="entry name" value="PPM_2"/>
    <property type="match status" value="1"/>
</dbReference>
<accession>A0A3R7LED2</accession>
<dbReference type="Pfam" id="PF00481">
    <property type="entry name" value="PP2C"/>
    <property type="match status" value="2"/>
</dbReference>
<dbReference type="SUPFAM" id="SSF81606">
    <property type="entry name" value="PP2C-like"/>
    <property type="match status" value="1"/>
</dbReference>
<sequence length="769" mass="82155">MSLRKQGRIPQLQMQRPEQAQEEGEGKPAWLQRGLLRLDRRVSLPDVLFTPLSSPRQSVPREYAASRLKRVGASNSSFDEDLLSYTTPLSPQPPQLAFDVLTSSHTHGTNTSPCTRRSSEAFSVSFQRSLDNGVKAGCGTDKEPATEDTVLRRPLESSCVRSRVPLPSAGVTPRVFVDTPSYCQTSISGSLGESGIQPPFLLATSTPNCTPLAASVAAAAGGPSPLNVLRTARCPQRVVVDVAHTTLNGHRNSQEDAVCIHERVAFPSDCVAREGLHASCSSTYSLYGVFDGHNGGRLSNVASLYYLEHVDEALRRAPPSLTACEVTATTTRVRPVPAGGGVDAHANASAPRSATPPQRFLSNALVQSLVHLDRTLYETTPPGRRDRSGTTAGIAALYHGAPTSPDGHVPCYLSLANLGDSRAVLARLSDGRVLVSTCDHRVSSYPSEKVRVERCGGCIEWDRVDGALEVTRSLGDFAYKLPPEKWLAQPGVCATAVAQQDSKTPLLDATAPPAQGNTAACRRNNNTRNRSMRCVPGEVPPFSFDSFDGSLRASPLPLNDDSAAQDLVEAVPCLVDNVVSNVADVYEAELTADNFLVLASDGLWDRMGTEGVVEFVRTRLLQSGLFSGGNVPQPQPPLSASGRSSARSSPSSLVSELPRTVAHTPPPTCFGGSQSAEPKSPLLSAQLFSDAGVRSEHDDDPPSSYSTPPPQCAISRWEQKESFVGSPCSCGAPRRVLQAVANSLADHVLHHLHSADNVTLLLMLFHHGE</sequence>
<comment type="cofactor">
    <cofactor evidence="1">
        <name>Mn(2+)</name>
        <dbReference type="ChEBI" id="CHEBI:29035"/>
    </cofactor>
</comment>
<dbReference type="Gene3D" id="3.60.40.10">
    <property type="entry name" value="PPM-type phosphatase domain"/>
    <property type="match status" value="1"/>
</dbReference>
<dbReference type="RefSeq" id="XP_029231962.1">
    <property type="nucleotide sequence ID" value="XM_029367929.1"/>
</dbReference>
<evidence type="ECO:0000256" key="5">
    <source>
        <dbReference type="ARBA" id="ARBA00023211"/>
    </source>
</evidence>
<protein>
    <recommendedName>
        <fullName evidence="4">protein-serine/threonine phosphatase</fullName>
        <ecNumber evidence="4">3.1.3.16</ecNumber>
    </recommendedName>
</protein>
<evidence type="ECO:0000256" key="6">
    <source>
        <dbReference type="SAM" id="MobiDB-lite"/>
    </source>
</evidence>
<reference evidence="8 9" key="1">
    <citation type="journal article" date="2018" name="BMC Genomics">
        <title>Genomic comparison of Trypanosoma conorhini and Trypanosoma rangeli to Trypanosoma cruzi strains of high and low virulence.</title>
        <authorList>
            <person name="Bradwell K.R."/>
            <person name="Koparde V.N."/>
            <person name="Matveyev A.V."/>
            <person name="Serrano M.G."/>
            <person name="Alves J.M."/>
            <person name="Parikh H."/>
            <person name="Huang B."/>
            <person name="Lee V."/>
            <person name="Espinosa-Alvarez O."/>
            <person name="Ortiz P.A."/>
            <person name="Costa-Martins A.G."/>
            <person name="Teixeira M.M."/>
            <person name="Buck G.A."/>
        </authorList>
    </citation>
    <scope>NUCLEOTIDE SEQUENCE [LARGE SCALE GENOMIC DNA]</scope>
    <source>
        <strain evidence="8 9">025E</strain>
    </source>
</reference>
<dbReference type="AlphaFoldDB" id="A0A3R7LED2"/>
<dbReference type="Proteomes" id="UP000284403">
    <property type="component" value="Unassembled WGS sequence"/>
</dbReference>
<dbReference type="EMBL" id="MKKU01000029">
    <property type="protein sequence ID" value="RNF26756.1"/>
    <property type="molecule type" value="Genomic_DNA"/>
</dbReference>
<feature type="compositionally biased region" description="Low complexity" evidence="6">
    <location>
        <begin position="638"/>
        <end position="659"/>
    </location>
</feature>
<dbReference type="CDD" id="cd00143">
    <property type="entry name" value="PP2Cc"/>
    <property type="match status" value="1"/>
</dbReference>
<dbReference type="PANTHER" id="PTHR13832:SF565">
    <property type="entry name" value="AT28366P-RELATED"/>
    <property type="match status" value="1"/>
</dbReference>
<name>A0A3R7LED2_9TRYP</name>
<feature type="region of interest" description="Disordered" evidence="6">
    <location>
        <begin position="626"/>
        <end position="678"/>
    </location>
</feature>
<dbReference type="GeneID" id="40314601"/>
<dbReference type="GO" id="GO:0004722">
    <property type="term" value="F:protein serine/threonine phosphatase activity"/>
    <property type="evidence" value="ECO:0007669"/>
    <property type="project" value="UniProtKB-EC"/>
</dbReference>
<evidence type="ECO:0000256" key="2">
    <source>
        <dbReference type="ARBA" id="ARBA00001946"/>
    </source>
</evidence>
<evidence type="ECO:0000259" key="7">
    <source>
        <dbReference type="PROSITE" id="PS51746"/>
    </source>
</evidence>
<keyword evidence="5" id="KW-0464">Manganese</keyword>
<dbReference type="OrthoDB" id="10264738at2759"/>
<evidence type="ECO:0000313" key="9">
    <source>
        <dbReference type="Proteomes" id="UP000284403"/>
    </source>
</evidence>
<comment type="cofactor">
    <cofactor evidence="2">
        <name>Mg(2+)</name>
        <dbReference type="ChEBI" id="CHEBI:18420"/>
    </cofactor>
</comment>
<evidence type="ECO:0000256" key="1">
    <source>
        <dbReference type="ARBA" id="ARBA00001936"/>
    </source>
</evidence>
<evidence type="ECO:0000256" key="3">
    <source>
        <dbReference type="ARBA" id="ARBA00006702"/>
    </source>
</evidence>
<dbReference type="EC" id="3.1.3.16" evidence="4"/>
<comment type="similarity">
    <text evidence="3">Belongs to the PP2C family.</text>
</comment>
<organism evidence="8 9">
    <name type="scientific">Trypanosoma conorhini</name>
    <dbReference type="NCBI Taxonomy" id="83891"/>
    <lineage>
        <taxon>Eukaryota</taxon>
        <taxon>Discoba</taxon>
        <taxon>Euglenozoa</taxon>
        <taxon>Kinetoplastea</taxon>
        <taxon>Metakinetoplastina</taxon>
        <taxon>Trypanosomatida</taxon>
        <taxon>Trypanosomatidae</taxon>
        <taxon>Trypanosoma</taxon>
    </lineage>
</organism>